<dbReference type="Pfam" id="PF07686">
    <property type="entry name" value="V-set"/>
    <property type="match status" value="1"/>
</dbReference>
<dbReference type="InterPro" id="IPR003599">
    <property type="entry name" value="Ig_sub"/>
</dbReference>
<sequence>MLHPRLVVILLPARTISLEAPLPRKILFLKGVWSGNWGVTFENKCALKGTSVNLKCNYDYPALNIITWVGWYKHHPISNVWHWVLLSDLHSPPNHFKYIGKSRGDCSLRINNVQYSDQGKYRFRFSSTLGKLLQLLLYFSATVTDLTLVVQPSTVREGDTVRLTCRSGCPGPAVFFFFKDGRRIQRSQFQARREDSGKYYCAIQGPETVWSATVALSVHYHPMNVSVSVNPKQIVEGSSANLTCHSEANPAADSYTWYKRTDTVGSDSLAYVGSGQVLSLSSMESSDSGLYVCLARNSVGEANSTGLVLVMAAEQHDPPRNTSISILGAQDDYPVTLTCSSEANPPVDTYVWYQGEATLTGRGPTFSMANFTTETYGQHCCVARNRHGSDSMTFI</sequence>
<dbReference type="OMA" id="WYKRTEP"/>
<name>A0A3Q2DGB1_CYPVA</name>
<proteinExistence type="predicted"/>
<dbReference type="PANTHER" id="PTHR46013">
    <property type="entry name" value="VASCULAR CELL ADHESION MOLECULE 1"/>
    <property type="match status" value="1"/>
</dbReference>
<dbReference type="InterPro" id="IPR013106">
    <property type="entry name" value="Ig_V-set"/>
</dbReference>
<feature type="domain" description="Ig-like" evidence="1">
    <location>
        <begin position="222"/>
        <end position="305"/>
    </location>
</feature>
<dbReference type="GeneTree" id="ENSGT00920000149572"/>
<feature type="domain" description="Ig-like" evidence="1">
    <location>
        <begin position="318"/>
        <end position="393"/>
    </location>
</feature>
<accession>A0A3Q2DGB1</accession>
<reference evidence="2" key="1">
    <citation type="submission" date="2025-08" db="UniProtKB">
        <authorList>
            <consortium name="Ensembl"/>
        </authorList>
    </citation>
    <scope>IDENTIFICATION</scope>
</reference>
<reference evidence="2" key="2">
    <citation type="submission" date="2025-09" db="UniProtKB">
        <authorList>
            <consortium name="Ensembl"/>
        </authorList>
    </citation>
    <scope>IDENTIFICATION</scope>
</reference>
<dbReference type="InterPro" id="IPR013783">
    <property type="entry name" value="Ig-like_fold"/>
</dbReference>
<evidence type="ECO:0000313" key="2">
    <source>
        <dbReference type="Ensembl" id="ENSCVAP00000018103.1"/>
    </source>
</evidence>
<dbReference type="SMART" id="SM00409">
    <property type="entry name" value="IG"/>
    <property type="match status" value="3"/>
</dbReference>
<keyword evidence="3" id="KW-1185">Reference proteome</keyword>
<dbReference type="PROSITE" id="PS50835">
    <property type="entry name" value="IG_LIKE"/>
    <property type="match status" value="3"/>
</dbReference>
<dbReference type="AlphaFoldDB" id="A0A3Q2DGB1"/>
<dbReference type="PANTHER" id="PTHR46013:SF4">
    <property type="entry name" value="B-CELL RECEPTOR CD22-RELATED"/>
    <property type="match status" value="1"/>
</dbReference>
<dbReference type="InterPro" id="IPR036179">
    <property type="entry name" value="Ig-like_dom_sf"/>
</dbReference>
<dbReference type="Gene3D" id="2.60.40.10">
    <property type="entry name" value="Immunoglobulins"/>
    <property type="match status" value="4"/>
</dbReference>
<dbReference type="SMART" id="SM00408">
    <property type="entry name" value="IGc2"/>
    <property type="match status" value="4"/>
</dbReference>
<evidence type="ECO:0000313" key="3">
    <source>
        <dbReference type="Proteomes" id="UP000265020"/>
    </source>
</evidence>
<dbReference type="InterPro" id="IPR003598">
    <property type="entry name" value="Ig_sub2"/>
</dbReference>
<dbReference type="SUPFAM" id="SSF48726">
    <property type="entry name" value="Immunoglobulin"/>
    <property type="match status" value="4"/>
</dbReference>
<dbReference type="Pfam" id="PF13927">
    <property type="entry name" value="Ig_3"/>
    <property type="match status" value="1"/>
</dbReference>
<protein>
    <submittedName>
        <fullName evidence="2">Limbic system-associated membrane protein-like</fullName>
    </submittedName>
</protein>
<evidence type="ECO:0000259" key="1">
    <source>
        <dbReference type="PROSITE" id="PS50835"/>
    </source>
</evidence>
<feature type="domain" description="Ig-like" evidence="1">
    <location>
        <begin position="144"/>
        <end position="217"/>
    </location>
</feature>
<dbReference type="InterPro" id="IPR007110">
    <property type="entry name" value="Ig-like_dom"/>
</dbReference>
<organism evidence="2 3">
    <name type="scientific">Cyprinodon variegatus</name>
    <name type="common">Sheepshead minnow</name>
    <dbReference type="NCBI Taxonomy" id="28743"/>
    <lineage>
        <taxon>Eukaryota</taxon>
        <taxon>Metazoa</taxon>
        <taxon>Chordata</taxon>
        <taxon>Craniata</taxon>
        <taxon>Vertebrata</taxon>
        <taxon>Euteleostomi</taxon>
        <taxon>Actinopterygii</taxon>
        <taxon>Neopterygii</taxon>
        <taxon>Teleostei</taxon>
        <taxon>Neoteleostei</taxon>
        <taxon>Acanthomorphata</taxon>
        <taxon>Ovalentaria</taxon>
        <taxon>Atherinomorphae</taxon>
        <taxon>Cyprinodontiformes</taxon>
        <taxon>Cyprinodontidae</taxon>
        <taxon>Cyprinodon</taxon>
    </lineage>
</organism>
<dbReference type="Proteomes" id="UP000265020">
    <property type="component" value="Unassembled WGS sequence"/>
</dbReference>
<dbReference type="Ensembl" id="ENSCVAT00000026957.1">
    <property type="protein sequence ID" value="ENSCVAP00000018103.1"/>
    <property type="gene ID" value="ENSCVAG00000021327.1"/>
</dbReference>